<dbReference type="InterPro" id="IPR036390">
    <property type="entry name" value="WH_DNA-bd_sf"/>
</dbReference>
<dbReference type="PANTHER" id="PTHR43537">
    <property type="entry name" value="TRANSCRIPTIONAL REGULATOR, GNTR FAMILY"/>
    <property type="match status" value="1"/>
</dbReference>
<evidence type="ECO:0000259" key="4">
    <source>
        <dbReference type="SMART" id="SM00345"/>
    </source>
</evidence>
<dbReference type="SUPFAM" id="SSF46785">
    <property type="entry name" value="Winged helix' DNA-binding domain"/>
    <property type="match status" value="2"/>
</dbReference>
<feature type="domain" description="HTH gntR-type" evidence="4">
    <location>
        <begin position="95"/>
        <end position="153"/>
    </location>
</feature>
<dbReference type="SMART" id="SM00895">
    <property type="entry name" value="FCD"/>
    <property type="match status" value="1"/>
</dbReference>
<evidence type="ECO:0000256" key="2">
    <source>
        <dbReference type="ARBA" id="ARBA00023125"/>
    </source>
</evidence>
<reference evidence="6 7" key="1">
    <citation type="submission" date="2021-04" db="EMBL/GenBank/DDBJ databases">
        <title>Whole genome sequence of Jiella sp. KSK16Y-1.</title>
        <authorList>
            <person name="Tuo L."/>
        </authorList>
    </citation>
    <scope>NUCLEOTIDE SEQUENCE [LARGE SCALE GENOMIC DNA]</scope>
    <source>
        <strain evidence="6 7">KSK16Y-1</strain>
    </source>
</reference>
<keyword evidence="2" id="KW-0238">DNA-binding</keyword>
<comment type="caution">
    <text evidence="6">The sequence shown here is derived from an EMBL/GenBank/DDBJ whole genome shotgun (WGS) entry which is preliminary data.</text>
</comment>
<dbReference type="EMBL" id="JAGJCF010000011">
    <property type="protein sequence ID" value="MBP0616935.1"/>
    <property type="molecule type" value="Genomic_DNA"/>
</dbReference>
<evidence type="ECO:0000313" key="7">
    <source>
        <dbReference type="Proteomes" id="UP000678276"/>
    </source>
</evidence>
<proteinExistence type="predicted"/>
<dbReference type="SMART" id="SM00345">
    <property type="entry name" value="HTH_GNTR"/>
    <property type="match status" value="2"/>
</dbReference>
<evidence type="ECO:0000256" key="3">
    <source>
        <dbReference type="ARBA" id="ARBA00023163"/>
    </source>
</evidence>
<dbReference type="InterPro" id="IPR000524">
    <property type="entry name" value="Tscrpt_reg_HTH_GntR"/>
</dbReference>
<dbReference type="InterPro" id="IPR008920">
    <property type="entry name" value="TF_FadR/GntR_C"/>
</dbReference>
<keyword evidence="1" id="KW-0805">Transcription regulation</keyword>
<dbReference type="SUPFAM" id="SSF48008">
    <property type="entry name" value="GntR ligand-binding domain-like"/>
    <property type="match status" value="1"/>
</dbReference>
<dbReference type="PANTHER" id="PTHR43537:SF51">
    <property type="entry name" value="HTH-TYPE TRANSCRIPTIONAL REGULATOR LGOR-RELATED"/>
    <property type="match status" value="1"/>
</dbReference>
<dbReference type="InterPro" id="IPR011711">
    <property type="entry name" value="GntR_C"/>
</dbReference>
<evidence type="ECO:0000259" key="5">
    <source>
        <dbReference type="SMART" id="SM00895"/>
    </source>
</evidence>
<protein>
    <submittedName>
        <fullName evidence="6">GntR family transcriptional regulator</fullName>
    </submittedName>
</protein>
<feature type="domain" description="GntR C-terminal" evidence="5">
    <location>
        <begin position="163"/>
        <end position="291"/>
    </location>
</feature>
<gene>
    <name evidence="6" type="ORF">J6595_15215</name>
</gene>
<keyword evidence="7" id="KW-1185">Reference proteome</keyword>
<dbReference type="Proteomes" id="UP000678276">
    <property type="component" value="Unassembled WGS sequence"/>
</dbReference>
<accession>A0ABS4BJJ0</accession>
<name>A0ABS4BJJ0_9HYPH</name>
<feature type="domain" description="HTH gntR-type" evidence="4">
    <location>
        <begin position="17"/>
        <end position="74"/>
    </location>
</feature>
<dbReference type="Gene3D" id="1.20.120.530">
    <property type="entry name" value="GntR ligand-binding domain-like"/>
    <property type="match status" value="1"/>
</dbReference>
<dbReference type="RefSeq" id="WP_209595423.1">
    <property type="nucleotide sequence ID" value="NZ_JAGJCF010000011.1"/>
</dbReference>
<dbReference type="InterPro" id="IPR036388">
    <property type="entry name" value="WH-like_DNA-bd_sf"/>
</dbReference>
<dbReference type="Pfam" id="PF07729">
    <property type="entry name" value="FCD"/>
    <property type="match status" value="1"/>
</dbReference>
<evidence type="ECO:0000256" key="1">
    <source>
        <dbReference type="ARBA" id="ARBA00023015"/>
    </source>
</evidence>
<organism evidence="6 7">
    <name type="scientific">Jiella mangrovi</name>
    <dbReference type="NCBI Taxonomy" id="2821407"/>
    <lineage>
        <taxon>Bacteria</taxon>
        <taxon>Pseudomonadati</taxon>
        <taxon>Pseudomonadota</taxon>
        <taxon>Alphaproteobacteria</taxon>
        <taxon>Hyphomicrobiales</taxon>
        <taxon>Aurantimonadaceae</taxon>
        <taxon>Jiella</taxon>
    </lineage>
</organism>
<dbReference type="Gene3D" id="1.10.10.10">
    <property type="entry name" value="Winged helix-like DNA-binding domain superfamily/Winged helix DNA-binding domain"/>
    <property type="match status" value="2"/>
</dbReference>
<evidence type="ECO:0000313" key="6">
    <source>
        <dbReference type="EMBL" id="MBP0616935.1"/>
    </source>
</evidence>
<keyword evidence="3" id="KW-0804">Transcription</keyword>
<sequence length="305" mass="35407">MDGTKVVARTNTRFKTAYNALLARLDTWPEETPLPSEAVIADWLSVSRTVARSVLRELDEAKIVDWRGRRKDLLRRPLPSDRFSLTELRSGSEKVERAFLEWILRRDVPPDTRLNVRDLSRRFSVSPSSVTEFLSGFSRFGLVRREGRDGWMLDGFTPQYAMELSDFRQMIEIDAALRFAALGGEHPVWAELEAMEREHHRILDEIEVSFHDFSALDDRFHATIVAQSQNRFALEFQNLISFVFHYHYQWNKRFERQRNEAAIGEHLAYIAALRSQEPARIEIAARAHLATARQTLLASIERPQV</sequence>